<reference evidence="2" key="1">
    <citation type="submission" date="2020-01" db="EMBL/GenBank/DDBJ databases">
        <title>Genome sequence of Kobresia littledalei, the first chromosome-level genome in the family Cyperaceae.</title>
        <authorList>
            <person name="Qu G."/>
        </authorList>
    </citation>
    <scope>NUCLEOTIDE SEQUENCE</scope>
    <source>
        <strain evidence="2">C.B.Clarke</strain>
        <tissue evidence="2">Leaf</tissue>
    </source>
</reference>
<dbReference type="Proteomes" id="UP000623129">
    <property type="component" value="Unassembled WGS sequence"/>
</dbReference>
<dbReference type="PANTHER" id="PTHR33115">
    <property type="entry name" value="ARM REPEAT SUPERFAMILY PROTEIN"/>
    <property type="match status" value="1"/>
</dbReference>
<dbReference type="PANTHER" id="PTHR33115:SF50">
    <property type="entry name" value="ARM REPEAT SUPERFAMILY PROTEIN"/>
    <property type="match status" value="1"/>
</dbReference>
<sequence>MASSSTSSNSQPIEALPLRDQMIIPNLHQTCPQVDSTDIANQLIIPSLDVVVSSCPTPTNNTSDIVQASPNDIIAAPEKELIMCAVKLAALEKLATGLGVLGFMVATVVLLGGLLTLLELEDFVLIGLMLFIEGIRIFCRMHCTPQLMMQNICFISCLFYWFQIVTVIIIGALSAMRLASQDFDTHVLLAKKAFFEWKVSYCELLKKVNNECGLGPSDMVAIERFFNDAYSKSVTGSIFDALKMDLVTFAGEFLVSSVGEEQLMGVRTLKALSIHEHLSDATLRKIGASTAVIKRLIQMQTYNNIFEENIRNSANEIVRKLAHKEPKVLGMSMSELWG</sequence>
<dbReference type="OrthoDB" id="662108at2759"/>
<protein>
    <submittedName>
        <fullName evidence="2">Uncharacterized protein</fullName>
    </submittedName>
</protein>
<dbReference type="AlphaFoldDB" id="A0A833RPQ4"/>
<feature type="transmembrane region" description="Helical" evidence="1">
    <location>
        <begin position="97"/>
        <end position="117"/>
    </location>
</feature>
<feature type="transmembrane region" description="Helical" evidence="1">
    <location>
        <begin position="151"/>
        <end position="173"/>
    </location>
</feature>
<organism evidence="2 3">
    <name type="scientific">Carex littledalei</name>
    <dbReference type="NCBI Taxonomy" id="544730"/>
    <lineage>
        <taxon>Eukaryota</taxon>
        <taxon>Viridiplantae</taxon>
        <taxon>Streptophyta</taxon>
        <taxon>Embryophyta</taxon>
        <taxon>Tracheophyta</taxon>
        <taxon>Spermatophyta</taxon>
        <taxon>Magnoliopsida</taxon>
        <taxon>Liliopsida</taxon>
        <taxon>Poales</taxon>
        <taxon>Cyperaceae</taxon>
        <taxon>Cyperoideae</taxon>
        <taxon>Cariceae</taxon>
        <taxon>Carex</taxon>
        <taxon>Carex subgen. Euthyceras</taxon>
    </lineage>
</organism>
<name>A0A833RPQ4_9POAL</name>
<keyword evidence="3" id="KW-1185">Reference proteome</keyword>
<evidence type="ECO:0000313" key="2">
    <source>
        <dbReference type="EMBL" id="KAF3338978.1"/>
    </source>
</evidence>
<keyword evidence="1" id="KW-1133">Transmembrane helix</keyword>
<gene>
    <name evidence="2" type="ORF">FCM35_KLT16449</name>
</gene>
<feature type="transmembrane region" description="Helical" evidence="1">
    <location>
        <begin position="123"/>
        <end position="139"/>
    </location>
</feature>
<proteinExistence type="predicted"/>
<keyword evidence="1" id="KW-0472">Membrane</keyword>
<evidence type="ECO:0000313" key="3">
    <source>
        <dbReference type="Proteomes" id="UP000623129"/>
    </source>
</evidence>
<accession>A0A833RPQ4</accession>
<dbReference type="EMBL" id="SWLB01000004">
    <property type="protein sequence ID" value="KAF3338978.1"/>
    <property type="molecule type" value="Genomic_DNA"/>
</dbReference>
<evidence type="ECO:0000256" key="1">
    <source>
        <dbReference type="SAM" id="Phobius"/>
    </source>
</evidence>
<keyword evidence="1" id="KW-0812">Transmembrane</keyword>
<comment type="caution">
    <text evidence="2">The sequence shown here is derived from an EMBL/GenBank/DDBJ whole genome shotgun (WGS) entry which is preliminary data.</text>
</comment>